<accession>A0A0D0AII1</accession>
<evidence type="ECO:0000256" key="1">
    <source>
        <dbReference type="ARBA" id="ARBA00022574"/>
    </source>
</evidence>
<dbReference type="PANTHER" id="PTHR19848">
    <property type="entry name" value="WD40 REPEAT PROTEIN"/>
    <property type="match status" value="1"/>
</dbReference>
<evidence type="ECO:0000256" key="3">
    <source>
        <dbReference type="PROSITE-ProRule" id="PRU00221"/>
    </source>
</evidence>
<dbReference type="SMART" id="SM00320">
    <property type="entry name" value="WD40"/>
    <property type="match status" value="3"/>
</dbReference>
<dbReference type="SUPFAM" id="SSF50978">
    <property type="entry name" value="WD40 repeat-like"/>
    <property type="match status" value="1"/>
</dbReference>
<dbReference type="Gene3D" id="2.130.10.10">
    <property type="entry name" value="YVTN repeat-like/Quinoprotein amine dehydrogenase"/>
    <property type="match status" value="2"/>
</dbReference>
<dbReference type="InParanoid" id="A0A0D0AII1"/>
<dbReference type="STRING" id="930992.A0A0D0AII1"/>
<evidence type="ECO:0000313" key="5">
    <source>
        <dbReference type="Proteomes" id="UP000054485"/>
    </source>
</evidence>
<dbReference type="PROSITE" id="PS50082">
    <property type="entry name" value="WD_REPEATS_2"/>
    <property type="match status" value="2"/>
</dbReference>
<organism evidence="4 5">
    <name type="scientific">Suillus luteus UH-Slu-Lm8-n1</name>
    <dbReference type="NCBI Taxonomy" id="930992"/>
    <lineage>
        <taxon>Eukaryota</taxon>
        <taxon>Fungi</taxon>
        <taxon>Dikarya</taxon>
        <taxon>Basidiomycota</taxon>
        <taxon>Agaricomycotina</taxon>
        <taxon>Agaricomycetes</taxon>
        <taxon>Agaricomycetidae</taxon>
        <taxon>Boletales</taxon>
        <taxon>Suillineae</taxon>
        <taxon>Suillaceae</taxon>
        <taxon>Suillus</taxon>
    </lineage>
</organism>
<dbReference type="PROSITE" id="PS50294">
    <property type="entry name" value="WD_REPEATS_REGION"/>
    <property type="match status" value="1"/>
</dbReference>
<feature type="repeat" description="WD" evidence="3">
    <location>
        <begin position="65"/>
        <end position="105"/>
    </location>
</feature>
<feature type="repeat" description="WD" evidence="3">
    <location>
        <begin position="17"/>
        <end position="58"/>
    </location>
</feature>
<dbReference type="InterPro" id="IPR019775">
    <property type="entry name" value="WD40_repeat_CS"/>
</dbReference>
<dbReference type="InterPro" id="IPR015943">
    <property type="entry name" value="WD40/YVTN_repeat-like_dom_sf"/>
</dbReference>
<dbReference type="PROSITE" id="PS00678">
    <property type="entry name" value="WD_REPEATS_1"/>
    <property type="match status" value="2"/>
</dbReference>
<reference evidence="4 5" key="1">
    <citation type="submission" date="2014-04" db="EMBL/GenBank/DDBJ databases">
        <authorList>
            <consortium name="DOE Joint Genome Institute"/>
            <person name="Kuo A."/>
            <person name="Ruytinx J."/>
            <person name="Rineau F."/>
            <person name="Colpaert J."/>
            <person name="Kohler A."/>
            <person name="Nagy L.G."/>
            <person name="Floudas D."/>
            <person name="Copeland A."/>
            <person name="Barry K.W."/>
            <person name="Cichocki N."/>
            <person name="Veneault-Fourrey C."/>
            <person name="LaButti K."/>
            <person name="Lindquist E.A."/>
            <person name="Lipzen A."/>
            <person name="Lundell T."/>
            <person name="Morin E."/>
            <person name="Murat C."/>
            <person name="Sun H."/>
            <person name="Tunlid A."/>
            <person name="Henrissat B."/>
            <person name="Grigoriev I.V."/>
            <person name="Hibbett D.S."/>
            <person name="Martin F."/>
            <person name="Nordberg H.P."/>
            <person name="Cantor M.N."/>
            <person name="Hua S.X."/>
        </authorList>
    </citation>
    <scope>NUCLEOTIDE SEQUENCE [LARGE SCALE GENOMIC DNA]</scope>
    <source>
        <strain evidence="4 5">UH-Slu-Lm8-n1</strain>
    </source>
</reference>
<evidence type="ECO:0008006" key="6">
    <source>
        <dbReference type="Google" id="ProtNLM"/>
    </source>
</evidence>
<keyword evidence="1 3" id="KW-0853">WD repeat</keyword>
<protein>
    <recommendedName>
        <fullName evidence="6">Guanine nucleotide-binding protein subunit beta-like protein</fullName>
    </recommendedName>
</protein>
<dbReference type="HOGENOM" id="CLU_000288_57_18_1"/>
<dbReference type="PANTHER" id="PTHR19848:SF8">
    <property type="entry name" value="F-BOX AND WD REPEAT DOMAIN CONTAINING 7"/>
    <property type="match status" value="1"/>
</dbReference>
<dbReference type="Pfam" id="PF00400">
    <property type="entry name" value="WD40"/>
    <property type="match status" value="3"/>
</dbReference>
<sequence length="152" mass="16823">MSSSTSETPVITPHQTMRGHTHWVTDVVHLPGGRHIMTCSLDGSLRLWDLERGAQIGDDWRDGYHDDGVWSMALSPNGKTVASGSGSMNGTVRLWNVKKRKVIARCTGHTDVVYALCWNGYGDRVASISWDGTARVHLTHQNLQRVETKTAL</sequence>
<dbReference type="InterPro" id="IPR036322">
    <property type="entry name" value="WD40_repeat_dom_sf"/>
</dbReference>
<evidence type="ECO:0000313" key="4">
    <source>
        <dbReference type="EMBL" id="KIK31823.1"/>
    </source>
</evidence>
<gene>
    <name evidence="4" type="ORF">CY34DRAFT_814507</name>
</gene>
<reference evidence="5" key="2">
    <citation type="submission" date="2015-01" db="EMBL/GenBank/DDBJ databases">
        <title>Evolutionary Origins and Diversification of the Mycorrhizal Mutualists.</title>
        <authorList>
            <consortium name="DOE Joint Genome Institute"/>
            <consortium name="Mycorrhizal Genomics Consortium"/>
            <person name="Kohler A."/>
            <person name="Kuo A."/>
            <person name="Nagy L.G."/>
            <person name="Floudas D."/>
            <person name="Copeland A."/>
            <person name="Barry K.W."/>
            <person name="Cichocki N."/>
            <person name="Veneault-Fourrey C."/>
            <person name="LaButti K."/>
            <person name="Lindquist E.A."/>
            <person name="Lipzen A."/>
            <person name="Lundell T."/>
            <person name="Morin E."/>
            <person name="Murat C."/>
            <person name="Riley R."/>
            <person name="Ohm R."/>
            <person name="Sun H."/>
            <person name="Tunlid A."/>
            <person name="Henrissat B."/>
            <person name="Grigoriev I.V."/>
            <person name="Hibbett D.S."/>
            <person name="Martin F."/>
        </authorList>
    </citation>
    <scope>NUCLEOTIDE SEQUENCE [LARGE SCALE GENOMIC DNA]</scope>
    <source>
        <strain evidence="5">UH-Slu-Lm8-n1</strain>
    </source>
</reference>
<evidence type="ECO:0000256" key="2">
    <source>
        <dbReference type="ARBA" id="ARBA00022737"/>
    </source>
</evidence>
<dbReference type="Proteomes" id="UP000054485">
    <property type="component" value="Unassembled WGS sequence"/>
</dbReference>
<name>A0A0D0AII1_9AGAM</name>
<dbReference type="OrthoDB" id="2662816at2759"/>
<dbReference type="EMBL" id="KN836617">
    <property type="protein sequence ID" value="KIK31823.1"/>
    <property type="molecule type" value="Genomic_DNA"/>
</dbReference>
<dbReference type="AlphaFoldDB" id="A0A0D0AII1"/>
<keyword evidence="2" id="KW-0677">Repeat</keyword>
<proteinExistence type="predicted"/>
<dbReference type="InterPro" id="IPR001680">
    <property type="entry name" value="WD40_rpt"/>
</dbReference>
<keyword evidence="5" id="KW-1185">Reference proteome</keyword>